<evidence type="ECO:0000256" key="8">
    <source>
        <dbReference type="PROSITE-ProRule" id="PRU00322"/>
    </source>
</evidence>
<evidence type="ECO:0000256" key="4">
    <source>
        <dbReference type="ARBA" id="ARBA00022833"/>
    </source>
</evidence>
<keyword evidence="12" id="KW-1185">Reference proteome</keyword>
<evidence type="ECO:0000256" key="7">
    <source>
        <dbReference type="ARBA" id="ARBA00023242"/>
    </source>
</evidence>
<dbReference type="SUPFAM" id="SSF90209">
    <property type="entry name" value="Ran binding protein zinc finger-like"/>
    <property type="match status" value="1"/>
</dbReference>
<organism evidence="11 12">
    <name type="scientific">Tegillarca granosa</name>
    <name type="common">Malaysian cockle</name>
    <name type="synonym">Anadara granosa</name>
    <dbReference type="NCBI Taxonomy" id="220873"/>
    <lineage>
        <taxon>Eukaryota</taxon>
        <taxon>Metazoa</taxon>
        <taxon>Spiralia</taxon>
        <taxon>Lophotrochozoa</taxon>
        <taxon>Mollusca</taxon>
        <taxon>Bivalvia</taxon>
        <taxon>Autobranchia</taxon>
        <taxon>Pteriomorphia</taxon>
        <taxon>Arcoida</taxon>
        <taxon>Arcoidea</taxon>
        <taxon>Arcidae</taxon>
        <taxon>Tegillarca</taxon>
    </lineage>
</organism>
<dbReference type="PROSITE" id="PS01358">
    <property type="entry name" value="ZF_RANBP2_1"/>
    <property type="match status" value="1"/>
</dbReference>
<keyword evidence="4" id="KW-0862">Zinc</keyword>
<feature type="compositionally biased region" description="Acidic residues" evidence="9">
    <location>
        <begin position="88"/>
        <end position="109"/>
    </location>
</feature>
<keyword evidence="6" id="KW-0804">Transcription</keyword>
<gene>
    <name evidence="11" type="ORF">KUTeg_020303</name>
</gene>
<dbReference type="PROSITE" id="PS50199">
    <property type="entry name" value="ZF_RANBP2_2"/>
    <property type="match status" value="1"/>
</dbReference>
<feature type="compositionally biased region" description="Basic and acidic residues" evidence="9">
    <location>
        <begin position="126"/>
        <end position="136"/>
    </location>
</feature>
<evidence type="ECO:0000256" key="6">
    <source>
        <dbReference type="ARBA" id="ARBA00023163"/>
    </source>
</evidence>
<dbReference type="InterPro" id="IPR001876">
    <property type="entry name" value="Znf_RanBP2"/>
</dbReference>
<dbReference type="Proteomes" id="UP001217089">
    <property type="component" value="Unassembled WGS sequence"/>
</dbReference>
<feature type="compositionally biased region" description="Polar residues" evidence="9">
    <location>
        <begin position="173"/>
        <end position="201"/>
    </location>
</feature>
<dbReference type="PANTHER" id="PTHR12920">
    <property type="entry name" value="RYBP AND YAF2-RELATED"/>
    <property type="match status" value="1"/>
</dbReference>
<dbReference type="InterPro" id="IPR033774">
    <property type="entry name" value="YAF2_RYBP"/>
</dbReference>
<feature type="region of interest" description="Disordered" evidence="9">
    <location>
        <begin position="173"/>
        <end position="218"/>
    </location>
</feature>
<dbReference type="SMART" id="SM00547">
    <property type="entry name" value="ZnF_RBZ"/>
    <property type="match status" value="1"/>
</dbReference>
<dbReference type="InterPro" id="IPR039958">
    <property type="entry name" value="RYBP/YAF2"/>
</dbReference>
<keyword evidence="2" id="KW-0479">Metal-binding</keyword>
<dbReference type="InterPro" id="IPR036443">
    <property type="entry name" value="Znf_RanBP2_sf"/>
</dbReference>
<feature type="region of interest" description="Disordered" evidence="9">
    <location>
        <begin position="1"/>
        <end position="22"/>
    </location>
</feature>
<feature type="compositionally biased region" description="Basic residues" evidence="9">
    <location>
        <begin position="137"/>
        <end position="146"/>
    </location>
</feature>
<proteinExistence type="predicted"/>
<evidence type="ECO:0000256" key="9">
    <source>
        <dbReference type="SAM" id="MobiDB-lite"/>
    </source>
</evidence>
<name>A0ABQ9EBW5_TEGGR</name>
<comment type="subcellular location">
    <subcellularLocation>
        <location evidence="1">Nucleus</location>
    </subcellularLocation>
</comment>
<feature type="domain" description="RanBP2-type" evidence="10">
    <location>
        <begin position="17"/>
        <end position="46"/>
    </location>
</feature>
<sequence length="218" mass="24444">MDERRGSGRSKRQKIPDEGSWDCSVCTYKNSPEAYKCEMCDVRKGTSTRKPRLNAQLVAQQVAQQYVPPPPKKEKSGFLMNGHGENSNDLDLENDLEHDLDEEDDEEESSRESAVLTANRINIKAENNHTHSSEKPKKVKSRRPKLRNVDRRNEQHMAVTVGNVTVVITDYQPNVERQTSTETPSNMLSDHSDTSSTSGVSNDGIDAPEEILTDTSNT</sequence>
<evidence type="ECO:0000313" key="12">
    <source>
        <dbReference type="Proteomes" id="UP001217089"/>
    </source>
</evidence>
<keyword evidence="5" id="KW-0805">Transcription regulation</keyword>
<feature type="region of interest" description="Disordered" evidence="9">
    <location>
        <begin position="60"/>
        <end position="155"/>
    </location>
</feature>
<evidence type="ECO:0000256" key="1">
    <source>
        <dbReference type="ARBA" id="ARBA00004123"/>
    </source>
</evidence>
<evidence type="ECO:0000313" key="11">
    <source>
        <dbReference type="EMBL" id="KAJ8301316.1"/>
    </source>
</evidence>
<dbReference type="Pfam" id="PF00641">
    <property type="entry name" value="Zn_ribbon_RanBP"/>
    <property type="match status" value="1"/>
</dbReference>
<evidence type="ECO:0000259" key="10">
    <source>
        <dbReference type="PROSITE" id="PS50199"/>
    </source>
</evidence>
<keyword evidence="7" id="KW-0539">Nucleus</keyword>
<dbReference type="EMBL" id="JARBDR010000918">
    <property type="protein sequence ID" value="KAJ8301316.1"/>
    <property type="molecule type" value="Genomic_DNA"/>
</dbReference>
<evidence type="ECO:0000256" key="5">
    <source>
        <dbReference type="ARBA" id="ARBA00023015"/>
    </source>
</evidence>
<dbReference type="Pfam" id="PF17219">
    <property type="entry name" value="YAF2_RYBP"/>
    <property type="match status" value="1"/>
</dbReference>
<evidence type="ECO:0000256" key="3">
    <source>
        <dbReference type="ARBA" id="ARBA00022771"/>
    </source>
</evidence>
<keyword evidence="3 8" id="KW-0863">Zinc-finger</keyword>
<comment type="caution">
    <text evidence="11">The sequence shown here is derived from an EMBL/GenBank/DDBJ whole genome shotgun (WGS) entry which is preliminary data.</text>
</comment>
<accession>A0ABQ9EBW5</accession>
<dbReference type="PANTHER" id="PTHR12920:SF4">
    <property type="entry name" value="GEO03726P1"/>
    <property type="match status" value="1"/>
</dbReference>
<evidence type="ECO:0000256" key="2">
    <source>
        <dbReference type="ARBA" id="ARBA00022723"/>
    </source>
</evidence>
<reference evidence="11 12" key="1">
    <citation type="submission" date="2022-12" db="EMBL/GenBank/DDBJ databases">
        <title>Chromosome-level genome of Tegillarca granosa.</title>
        <authorList>
            <person name="Kim J."/>
        </authorList>
    </citation>
    <scope>NUCLEOTIDE SEQUENCE [LARGE SCALE GENOMIC DNA]</scope>
    <source>
        <strain evidence="11">Teg-2019</strain>
        <tissue evidence="11">Adductor muscle</tissue>
    </source>
</reference>
<protein>
    <recommendedName>
        <fullName evidence="10">RanBP2-type domain-containing protein</fullName>
    </recommendedName>
</protein>
<dbReference type="Gene3D" id="4.10.1060.10">
    <property type="entry name" value="Zinc finger, RanBP2-type"/>
    <property type="match status" value="1"/>
</dbReference>